<reference evidence="7 8" key="1">
    <citation type="submission" date="2023-07" db="EMBL/GenBank/DDBJ databases">
        <title>Genomic Encyclopedia of Type Strains, Phase IV (KMG-IV): sequencing the most valuable type-strain genomes for metagenomic binning, comparative biology and taxonomic classification.</title>
        <authorList>
            <person name="Goeker M."/>
        </authorList>
    </citation>
    <scope>NUCLEOTIDE SEQUENCE [LARGE SCALE GENOMIC DNA]</scope>
    <source>
        <strain evidence="7 8">DSM 12751</strain>
    </source>
</reference>
<sequence length="218" mass="24238">MSKTAEDREKNTAEEQHETVEESVPQQQAENGEEQSVGASEVKEEQGSQDQEQSTSEAADTELSLEDALAKLAEAEKKAEESYQKQLRTQADFDNFRRRSRQEKEEAAKYASLPLVEQLLPALDNFERALSASKVDSADKDSIVQGIEMVFRQLEQVLQGSGLESIPTVGTAFDPNVHQAVMQEESADHEPGTVIEELQKGFKLKDRVIRPAMVKVSS</sequence>
<dbReference type="CDD" id="cd00446">
    <property type="entry name" value="GrpE"/>
    <property type="match status" value="1"/>
</dbReference>
<dbReference type="InterPro" id="IPR000740">
    <property type="entry name" value="GrpE"/>
</dbReference>
<accession>A0ABT9W470</accession>
<protein>
    <recommendedName>
        <fullName evidence="3 4">Protein GrpE</fullName>
    </recommendedName>
    <alternativeName>
        <fullName evidence="3">HSP-70 cofactor</fullName>
    </alternativeName>
</protein>
<dbReference type="SUPFAM" id="SSF51064">
    <property type="entry name" value="Head domain of nucleotide exchange factor GrpE"/>
    <property type="match status" value="1"/>
</dbReference>
<keyword evidence="2 3" id="KW-0143">Chaperone</keyword>
<evidence type="ECO:0000256" key="1">
    <source>
        <dbReference type="ARBA" id="ARBA00009054"/>
    </source>
</evidence>
<dbReference type="Proteomes" id="UP001235840">
    <property type="component" value="Unassembled WGS sequence"/>
</dbReference>
<evidence type="ECO:0000256" key="4">
    <source>
        <dbReference type="RuleBase" id="RU000639"/>
    </source>
</evidence>
<evidence type="ECO:0000256" key="6">
    <source>
        <dbReference type="SAM" id="MobiDB-lite"/>
    </source>
</evidence>
<evidence type="ECO:0000256" key="3">
    <source>
        <dbReference type="HAMAP-Rule" id="MF_01151"/>
    </source>
</evidence>
<comment type="similarity">
    <text evidence="1 3 5">Belongs to the GrpE family.</text>
</comment>
<feature type="compositionally biased region" description="Basic and acidic residues" evidence="6">
    <location>
        <begin position="1"/>
        <end position="20"/>
    </location>
</feature>
<dbReference type="PRINTS" id="PR00773">
    <property type="entry name" value="GRPEPROTEIN"/>
</dbReference>
<dbReference type="InterPro" id="IPR013805">
    <property type="entry name" value="GrpE_CC"/>
</dbReference>
<evidence type="ECO:0000313" key="7">
    <source>
        <dbReference type="EMBL" id="MDQ0168031.1"/>
    </source>
</evidence>
<keyword evidence="3 4" id="KW-0346">Stress response</keyword>
<dbReference type="NCBIfam" id="NF010738">
    <property type="entry name" value="PRK14140.1"/>
    <property type="match status" value="1"/>
</dbReference>
<comment type="subcellular location">
    <subcellularLocation>
        <location evidence="3">Cytoplasm</location>
    </subcellularLocation>
</comment>
<dbReference type="PANTHER" id="PTHR21237:SF23">
    <property type="entry name" value="GRPE PROTEIN HOMOLOG, MITOCHONDRIAL"/>
    <property type="match status" value="1"/>
</dbReference>
<gene>
    <name evidence="3" type="primary">grpE</name>
    <name evidence="7" type="ORF">J2S11_003961</name>
</gene>
<dbReference type="Gene3D" id="3.90.20.20">
    <property type="match status" value="1"/>
</dbReference>
<feature type="compositionally biased region" description="Polar residues" evidence="6">
    <location>
        <begin position="48"/>
        <end position="58"/>
    </location>
</feature>
<comment type="function">
    <text evidence="3 4">Participates actively in the response to hyperosmotic and heat shock by preventing the aggregation of stress-denatured proteins, in association with DnaK and GrpE. It is the nucleotide exchange factor for DnaK and may function as a thermosensor. Unfolded proteins bind initially to DnaJ; upon interaction with the DnaJ-bound protein, DnaK hydrolyzes its bound ATP, resulting in the formation of a stable complex. GrpE releases ADP from DnaK; ATP binding to DnaK triggers the release of the substrate protein, thus completing the reaction cycle. Several rounds of ATP-dependent interactions between DnaJ, DnaK and GrpE are required for fully efficient folding.</text>
</comment>
<dbReference type="Gene3D" id="2.30.22.10">
    <property type="entry name" value="Head domain of nucleotide exchange factor GrpE"/>
    <property type="match status" value="1"/>
</dbReference>
<comment type="caution">
    <text evidence="7">The sequence shown here is derived from an EMBL/GenBank/DDBJ whole genome shotgun (WGS) entry which is preliminary data.</text>
</comment>
<feature type="compositionally biased region" description="Basic and acidic residues" evidence="6">
    <location>
        <begin position="94"/>
        <end position="108"/>
    </location>
</feature>
<evidence type="ECO:0000256" key="5">
    <source>
        <dbReference type="RuleBase" id="RU004478"/>
    </source>
</evidence>
<name>A0ABT9W470_9BACI</name>
<dbReference type="InterPro" id="IPR009012">
    <property type="entry name" value="GrpE_head"/>
</dbReference>
<keyword evidence="8" id="KW-1185">Reference proteome</keyword>
<dbReference type="SUPFAM" id="SSF58014">
    <property type="entry name" value="Coiled-coil domain of nucleotide exchange factor GrpE"/>
    <property type="match status" value="1"/>
</dbReference>
<evidence type="ECO:0000313" key="8">
    <source>
        <dbReference type="Proteomes" id="UP001235840"/>
    </source>
</evidence>
<dbReference type="HAMAP" id="MF_01151">
    <property type="entry name" value="GrpE"/>
    <property type="match status" value="1"/>
</dbReference>
<evidence type="ECO:0000256" key="2">
    <source>
        <dbReference type="ARBA" id="ARBA00023186"/>
    </source>
</evidence>
<keyword evidence="3" id="KW-0963">Cytoplasm</keyword>
<dbReference type="PANTHER" id="PTHR21237">
    <property type="entry name" value="GRPE PROTEIN"/>
    <property type="match status" value="1"/>
</dbReference>
<comment type="subunit">
    <text evidence="3">Homodimer.</text>
</comment>
<dbReference type="PROSITE" id="PS01071">
    <property type="entry name" value="GRPE"/>
    <property type="match status" value="1"/>
</dbReference>
<feature type="compositionally biased region" description="Basic and acidic residues" evidence="6">
    <location>
        <begin position="73"/>
        <end position="83"/>
    </location>
</feature>
<dbReference type="EMBL" id="JAUSTY010000023">
    <property type="protein sequence ID" value="MDQ0168031.1"/>
    <property type="molecule type" value="Genomic_DNA"/>
</dbReference>
<proteinExistence type="inferred from homology"/>
<dbReference type="Pfam" id="PF01025">
    <property type="entry name" value="GrpE"/>
    <property type="match status" value="1"/>
</dbReference>
<organism evidence="7 8">
    <name type="scientific">Caldalkalibacillus horti</name>
    <dbReference type="NCBI Taxonomy" id="77523"/>
    <lineage>
        <taxon>Bacteria</taxon>
        <taxon>Bacillati</taxon>
        <taxon>Bacillota</taxon>
        <taxon>Bacilli</taxon>
        <taxon>Bacillales</taxon>
        <taxon>Bacillaceae</taxon>
        <taxon>Caldalkalibacillus</taxon>
    </lineage>
</organism>
<feature type="region of interest" description="Disordered" evidence="6">
    <location>
        <begin position="1"/>
        <end position="108"/>
    </location>
</feature>